<evidence type="ECO:0000256" key="4">
    <source>
        <dbReference type="ARBA" id="ARBA00022989"/>
    </source>
</evidence>
<keyword evidence="2" id="KW-1003">Cell membrane</keyword>
<sequence length="236" mass="26592">MDTGNFIISFLSIGVFSFIVWIIALIHAVNNKNFKDSNTKLVWVLIILFVYGIGAVLYLLFGRPKEEKQKPSQLRGLLNIFGAMPLGLKILTLLGIYSLVDTALNLGRVFNEVNYSGLQIGQPLSTIYILILFTVNIIFLVALFKRYLWGWKVNFIAQLIFLVIFVILKLPVTIRALFAPASEIYKIIGLVTTPEYQNPISYSATKLATVSGDLVGLVLMLLVIGYLYKKKDYFNK</sequence>
<keyword evidence="4 6" id="KW-1133">Transmembrane helix</keyword>
<feature type="transmembrane region" description="Helical" evidence="6">
    <location>
        <begin position="207"/>
        <end position="228"/>
    </location>
</feature>
<protein>
    <recommendedName>
        <fullName evidence="7">Cardiolipin synthase N-terminal domain-containing protein</fullName>
    </recommendedName>
</protein>
<dbReference type="Pfam" id="PF13396">
    <property type="entry name" value="PLDc_N"/>
    <property type="match status" value="1"/>
</dbReference>
<feature type="transmembrane region" description="Helical" evidence="6">
    <location>
        <begin position="41"/>
        <end position="61"/>
    </location>
</feature>
<feature type="domain" description="Cardiolipin synthase N-terminal" evidence="7">
    <location>
        <begin position="19"/>
        <end position="63"/>
    </location>
</feature>
<reference evidence="8 9" key="1">
    <citation type="journal article" date="2016" name="Nat. Commun.">
        <title>Thousands of microbial genomes shed light on interconnected biogeochemical processes in an aquifer system.</title>
        <authorList>
            <person name="Anantharaman K."/>
            <person name="Brown C.T."/>
            <person name="Hug L.A."/>
            <person name="Sharon I."/>
            <person name="Castelle C.J."/>
            <person name="Probst A.J."/>
            <person name="Thomas B.C."/>
            <person name="Singh A."/>
            <person name="Wilkins M.J."/>
            <person name="Karaoz U."/>
            <person name="Brodie E.L."/>
            <person name="Williams K.H."/>
            <person name="Hubbard S.S."/>
            <person name="Banfield J.F."/>
        </authorList>
    </citation>
    <scope>NUCLEOTIDE SEQUENCE [LARGE SCALE GENOMIC DNA]</scope>
</reference>
<organism evidence="8 9">
    <name type="scientific">Candidatus Gottesmanbacteria bacterium RIFCSPLOWO2_01_FULL_39_12b</name>
    <dbReference type="NCBI Taxonomy" id="1798388"/>
    <lineage>
        <taxon>Bacteria</taxon>
        <taxon>Candidatus Gottesmaniibacteriota</taxon>
    </lineage>
</organism>
<dbReference type="InterPro" id="IPR027379">
    <property type="entry name" value="CLS_N"/>
</dbReference>
<evidence type="ECO:0000313" key="9">
    <source>
        <dbReference type="Proteomes" id="UP000176609"/>
    </source>
</evidence>
<comment type="caution">
    <text evidence="8">The sequence shown here is derived from an EMBL/GenBank/DDBJ whole genome shotgun (WGS) entry which is preliminary data.</text>
</comment>
<comment type="subcellular location">
    <subcellularLocation>
        <location evidence="1">Cell membrane</location>
        <topology evidence="1">Multi-pass membrane protein</topology>
    </subcellularLocation>
</comment>
<name>A0A1F6AML0_9BACT</name>
<gene>
    <name evidence="8" type="ORF">A2960_05340</name>
</gene>
<evidence type="ECO:0000256" key="5">
    <source>
        <dbReference type="ARBA" id="ARBA00023136"/>
    </source>
</evidence>
<dbReference type="EMBL" id="MFJR01000015">
    <property type="protein sequence ID" value="OGG25742.1"/>
    <property type="molecule type" value="Genomic_DNA"/>
</dbReference>
<proteinExistence type="predicted"/>
<feature type="transmembrane region" description="Helical" evidence="6">
    <location>
        <begin position="120"/>
        <end position="143"/>
    </location>
</feature>
<evidence type="ECO:0000256" key="1">
    <source>
        <dbReference type="ARBA" id="ARBA00004651"/>
    </source>
</evidence>
<keyword evidence="3 6" id="KW-0812">Transmembrane</keyword>
<dbReference type="Proteomes" id="UP000176609">
    <property type="component" value="Unassembled WGS sequence"/>
</dbReference>
<evidence type="ECO:0000256" key="3">
    <source>
        <dbReference type="ARBA" id="ARBA00022692"/>
    </source>
</evidence>
<accession>A0A1F6AML0</accession>
<evidence type="ECO:0000313" key="8">
    <source>
        <dbReference type="EMBL" id="OGG25742.1"/>
    </source>
</evidence>
<keyword evidence="5 6" id="KW-0472">Membrane</keyword>
<feature type="transmembrane region" description="Helical" evidence="6">
    <location>
        <begin position="77"/>
        <end position="100"/>
    </location>
</feature>
<evidence type="ECO:0000256" key="6">
    <source>
        <dbReference type="SAM" id="Phobius"/>
    </source>
</evidence>
<feature type="transmembrane region" description="Helical" evidence="6">
    <location>
        <begin position="155"/>
        <end position="178"/>
    </location>
</feature>
<evidence type="ECO:0000259" key="7">
    <source>
        <dbReference type="Pfam" id="PF13396"/>
    </source>
</evidence>
<dbReference type="GO" id="GO:0005886">
    <property type="term" value="C:plasma membrane"/>
    <property type="evidence" value="ECO:0007669"/>
    <property type="project" value="UniProtKB-SubCell"/>
</dbReference>
<feature type="transmembrane region" description="Helical" evidence="6">
    <location>
        <begin position="7"/>
        <end position="29"/>
    </location>
</feature>
<dbReference type="AlphaFoldDB" id="A0A1F6AML0"/>
<evidence type="ECO:0000256" key="2">
    <source>
        <dbReference type="ARBA" id="ARBA00022475"/>
    </source>
</evidence>